<dbReference type="EMBL" id="CP014163">
    <property type="protein sequence ID" value="AMB99221.1"/>
    <property type="molecule type" value="Genomic_DNA"/>
</dbReference>
<dbReference type="Gene3D" id="3.40.50.150">
    <property type="entry name" value="Vaccinia Virus protein VP39"/>
    <property type="match status" value="1"/>
</dbReference>
<proteinExistence type="predicted"/>
<dbReference type="CDD" id="cd02440">
    <property type="entry name" value="AdoMet_MTases"/>
    <property type="match status" value="1"/>
</dbReference>
<keyword evidence="2" id="KW-0489">Methyltransferase</keyword>
<dbReference type="RefSeq" id="WP_067978536.1">
    <property type="nucleotide sequence ID" value="NZ_CP014163.1"/>
</dbReference>
<keyword evidence="3" id="KW-1185">Reference proteome</keyword>
<reference evidence="3" key="2">
    <citation type="submission" date="2016-01" db="EMBL/GenBank/DDBJ databases">
        <title>Six Aerococcus type strain genome sequencing and assembly using PacBio and Illumina Hiseq.</title>
        <authorList>
            <person name="Carkaci D."/>
            <person name="Dargis R."/>
            <person name="Nielsen X.C."/>
            <person name="Skovgaard O."/>
            <person name="Fuursted K."/>
            <person name="Christensen J.J."/>
        </authorList>
    </citation>
    <scope>NUCLEOTIDE SEQUENCE [LARGE SCALE GENOMIC DNA]</scope>
    <source>
        <strain evidence="3">CCUG42038B</strain>
    </source>
</reference>
<feature type="domain" description="Methyltransferase" evidence="1">
    <location>
        <begin position="42"/>
        <end position="171"/>
    </location>
</feature>
<protein>
    <submittedName>
        <fullName evidence="2">Methyltransferase</fullName>
    </submittedName>
</protein>
<dbReference type="Pfam" id="PF13847">
    <property type="entry name" value="Methyltransf_31"/>
    <property type="match status" value="1"/>
</dbReference>
<dbReference type="STRING" id="128944.AWM75_04010"/>
<evidence type="ECO:0000313" key="3">
    <source>
        <dbReference type="Proteomes" id="UP000062260"/>
    </source>
</evidence>
<dbReference type="InterPro" id="IPR029063">
    <property type="entry name" value="SAM-dependent_MTases_sf"/>
</dbReference>
<dbReference type="OrthoDB" id="9777257at2"/>
<evidence type="ECO:0000259" key="1">
    <source>
        <dbReference type="Pfam" id="PF13847"/>
    </source>
</evidence>
<accession>A0A109RGK9</accession>
<dbReference type="GO" id="GO:0008168">
    <property type="term" value="F:methyltransferase activity"/>
    <property type="evidence" value="ECO:0007669"/>
    <property type="project" value="UniProtKB-KW"/>
</dbReference>
<dbReference type="InterPro" id="IPR050210">
    <property type="entry name" value="tRNA_Adenine-N(6)_MTase"/>
</dbReference>
<dbReference type="AlphaFoldDB" id="A0A109RGK9"/>
<keyword evidence="2" id="KW-0808">Transferase</keyword>
<dbReference type="PANTHER" id="PTHR47739">
    <property type="entry name" value="TRNA1(VAL) (ADENINE(37)-N6)-METHYLTRANSFERASE"/>
    <property type="match status" value="1"/>
</dbReference>
<dbReference type="PANTHER" id="PTHR47739:SF1">
    <property type="entry name" value="TRNA1(VAL) (ADENINE(37)-N6)-METHYLTRANSFERASE"/>
    <property type="match status" value="1"/>
</dbReference>
<gene>
    <name evidence="2" type="ORF">AWM75_04010</name>
</gene>
<dbReference type="InterPro" id="IPR025714">
    <property type="entry name" value="Methyltranfer_dom"/>
</dbReference>
<evidence type="ECO:0000313" key="2">
    <source>
        <dbReference type="EMBL" id="AMB99221.1"/>
    </source>
</evidence>
<organism evidence="2 3">
    <name type="scientific">Aerococcus urinaehominis</name>
    <dbReference type="NCBI Taxonomy" id="128944"/>
    <lineage>
        <taxon>Bacteria</taxon>
        <taxon>Bacillati</taxon>
        <taxon>Bacillota</taxon>
        <taxon>Bacilli</taxon>
        <taxon>Lactobacillales</taxon>
        <taxon>Aerococcaceae</taxon>
        <taxon>Aerococcus</taxon>
    </lineage>
</organism>
<dbReference type="KEGG" id="auh:AWM75_04010"/>
<dbReference type="GO" id="GO:0032259">
    <property type="term" value="P:methylation"/>
    <property type="evidence" value="ECO:0007669"/>
    <property type="project" value="UniProtKB-KW"/>
</dbReference>
<reference evidence="2 3" key="1">
    <citation type="journal article" date="2016" name="Genome Announc.">
        <title>Complete Genome Sequences of Aerococcus christensenii CCUG 28831T, Aerococcus sanguinicola CCUG 43001T, Aerococcus urinae CCUG 36881T, Aerococcus urinaeequi CCUG 28094T, Aerococcus urinaehominis CCUG 42038 BT, and Aerococcus viridans CCUG 4311T.</title>
        <authorList>
            <person name="Carkaci D."/>
            <person name="Dargis R."/>
            <person name="Nielsen X.C."/>
            <person name="Skovgaard O."/>
            <person name="Fuursted K."/>
            <person name="Christensen J.J."/>
        </authorList>
    </citation>
    <scope>NUCLEOTIDE SEQUENCE [LARGE SCALE GENOMIC DNA]</scope>
    <source>
        <strain evidence="2 3">CCUG42038B</strain>
    </source>
</reference>
<dbReference type="Proteomes" id="UP000062260">
    <property type="component" value="Chromosome"/>
</dbReference>
<dbReference type="SUPFAM" id="SSF53335">
    <property type="entry name" value="S-adenosyl-L-methionine-dependent methyltransferases"/>
    <property type="match status" value="1"/>
</dbReference>
<sequence>MLKARERIDRLIPQQLDIIQSPEYFTFSLDALLLADFAKINKRQKRIIDFCTGNGVVPLILSQACSGQLYGVDIQPALADMARRSVALNQLEDRIKILAADINDLPTYFDQQSFDIVTCNPPYFKVYPDSRLNPNQAKAIARHEITMSLADIFSQAQYLLKEKGKLYVVHRPERLTELLVAGQHHQLTLKRMRLVQAKVDQAANTVLLEFIKRGQDKGLVVEPTLISHLANNDYSPEVRRIYYGD</sequence>
<name>A0A109RGK9_9LACT</name>